<evidence type="ECO:0000313" key="9">
    <source>
        <dbReference type="EMBL" id="MDR5898388.1"/>
    </source>
</evidence>
<dbReference type="PANTHER" id="PTHR32024">
    <property type="entry name" value="TRK SYSTEM POTASSIUM UPTAKE PROTEIN TRKG-RELATED"/>
    <property type="match status" value="1"/>
</dbReference>
<feature type="transmembrane region" description="Helical" evidence="8">
    <location>
        <begin position="308"/>
        <end position="341"/>
    </location>
</feature>
<feature type="transmembrane region" description="Helical" evidence="8">
    <location>
        <begin position="240"/>
        <end position="259"/>
    </location>
</feature>
<keyword evidence="2" id="KW-0813">Transport</keyword>
<accession>A0ABU1H267</accession>
<dbReference type="Proteomes" id="UP001254564">
    <property type="component" value="Unassembled WGS sequence"/>
</dbReference>
<name>A0ABU1H267_9GAMM</name>
<organism evidence="9 10">
    <name type="scientific">Vreelandella vilamensis</name>
    <dbReference type="NCBI Taxonomy" id="531309"/>
    <lineage>
        <taxon>Bacteria</taxon>
        <taxon>Pseudomonadati</taxon>
        <taxon>Pseudomonadota</taxon>
        <taxon>Gammaproteobacteria</taxon>
        <taxon>Oceanospirillales</taxon>
        <taxon>Halomonadaceae</taxon>
        <taxon>Vreelandella</taxon>
    </lineage>
</organism>
<evidence type="ECO:0000256" key="8">
    <source>
        <dbReference type="SAM" id="Phobius"/>
    </source>
</evidence>
<comment type="subcellular location">
    <subcellularLocation>
        <location evidence="1">Cell membrane</location>
        <topology evidence="1">Multi-pass membrane protein</topology>
    </subcellularLocation>
</comment>
<reference evidence="9 10" key="1">
    <citation type="submission" date="2023-04" db="EMBL/GenBank/DDBJ databases">
        <title>A long-awaited taxogenomic arrangement of the family Halomonadaceae.</title>
        <authorList>
            <person name="De La Haba R."/>
            <person name="Chuvochina M."/>
            <person name="Wittouck S."/>
            <person name="Arahal D.R."/>
            <person name="Sanchez-Porro C."/>
            <person name="Hugenholtz P."/>
            <person name="Ventosa A."/>
        </authorList>
    </citation>
    <scope>NUCLEOTIDE SEQUENCE [LARGE SCALE GENOMIC DNA]</scope>
    <source>
        <strain evidence="9 10">DSM 21020</strain>
    </source>
</reference>
<keyword evidence="7 8" id="KW-0472">Membrane</keyword>
<evidence type="ECO:0000313" key="10">
    <source>
        <dbReference type="Proteomes" id="UP001254564"/>
    </source>
</evidence>
<feature type="transmembrane region" description="Helical" evidence="8">
    <location>
        <begin position="418"/>
        <end position="438"/>
    </location>
</feature>
<dbReference type="RefSeq" id="WP_309655301.1">
    <property type="nucleotide sequence ID" value="NZ_JARWAN010000006.1"/>
</dbReference>
<evidence type="ECO:0000256" key="1">
    <source>
        <dbReference type="ARBA" id="ARBA00004651"/>
    </source>
</evidence>
<evidence type="ECO:0000256" key="7">
    <source>
        <dbReference type="ARBA" id="ARBA00023136"/>
    </source>
</evidence>
<keyword evidence="10" id="KW-1185">Reference proteome</keyword>
<feature type="transmembrane region" description="Helical" evidence="8">
    <location>
        <begin position="88"/>
        <end position="112"/>
    </location>
</feature>
<evidence type="ECO:0000256" key="5">
    <source>
        <dbReference type="ARBA" id="ARBA00022989"/>
    </source>
</evidence>
<evidence type="ECO:0000256" key="4">
    <source>
        <dbReference type="ARBA" id="ARBA00022692"/>
    </source>
</evidence>
<protein>
    <submittedName>
        <fullName evidence="9">Potassium transporter TrkG</fullName>
    </submittedName>
</protein>
<feature type="transmembrane region" description="Helical" evidence="8">
    <location>
        <begin position="203"/>
        <end position="228"/>
    </location>
</feature>
<feature type="transmembrane region" description="Helical" evidence="8">
    <location>
        <begin position="142"/>
        <end position="163"/>
    </location>
</feature>
<evidence type="ECO:0000256" key="2">
    <source>
        <dbReference type="ARBA" id="ARBA00022448"/>
    </source>
</evidence>
<feature type="transmembrane region" description="Helical" evidence="8">
    <location>
        <begin position="362"/>
        <end position="382"/>
    </location>
</feature>
<comment type="caution">
    <text evidence="9">The sequence shown here is derived from an EMBL/GenBank/DDBJ whole genome shotgun (WGS) entry which is preliminary data.</text>
</comment>
<sequence length="456" mass="48769">MALLIRIGDALTASHQRMMHSWPISPPLLLIAGFLILILVGTALLKLPLSVDAPISWREALFTATSAVTVTGLVVVDTGPTFSVWGEAVILVLMQAGGLGLMTFAVMALLSLGGRIRGQNHLVASGYYNETHPRDVLRTAKVVVKLALVIEGVALVPLALVWVPEHGWMQGLWWSLFHTVSAFNNAGFTLSPDSLMAYTGHPVINTVIPALYLIGGFGFIVIMGILDYRPSRQLDINVKVVLFGTLVLSLMGGAMIYMLESDNPATLATLPSLSDQLWASWLQATTPRTAGFNTLDISAMTQPTSLVLMLLMFIGAGANGTGSGIKVATLFVLLSATWTYIRRRREPTLFSHTIDTTTLLKALAVTVMAVLGTFMGTLALSITEDADLLTVAFEATSALGTVGLTQGLTSELSGWGQMIVMMMMFVGRVCPLTVAYLVGSAFASSRDSTKTELHIG</sequence>
<proteinExistence type="predicted"/>
<dbReference type="InterPro" id="IPR003445">
    <property type="entry name" value="Cat_transpt"/>
</dbReference>
<dbReference type="EMBL" id="JARWAN010000006">
    <property type="protein sequence ID" value="MDR5898388.1"/>
    <property type="molecule type" value="Genomic_DNA"/>
</dbReference>
<keyword evidence="3" id="KW-1003">Cell membrane</keyword>
<keyword evidence="4 8" id="KW-0812">Transmembrane</keyword>
<keyword evidence="5 8" id="KW-1133">Transmembrane helix</keyword>
<evidence type="ECO:0000256" key="6">
    <source>
        <dbReference type="ARBA" id="ARBA00023065"/>
    </source>
</evidence>
<keyword evidence="6" id="KW-0406">Ion transport</keyword>
<dbReference type="Pfam" id="PF02386">
    <property type="entry name" value="TrkH"/>
    <property type="match status" value="1"/>
</dbReference>
<dbReference type="PANTHER" id="PTHR32024:SF1">
    <property type="entry name" value="KTR SYSTEM POTASSIUM UPTAKE PROTEIN B"/>
    <property type="match status" value="1"/>
</dbReference>
<gene>
    <name evidence="9" type="ORF">QC823_05225</name>
</gene>
<feature type="transmembrane region" description="Helical" evidence="8">
    <location>
        <begin position="24"/>
        <end position="45"/>
    </location>
</feature>
<evidence type="ECO:0000256" key="3">
    <source>
        <dbReference type="ARBA" id="ARBA00022475"/>
    </source>
</evidence>